<dbReference type="InterPro" id="IPR002645">
    <property type="entry name" value="STAS_dom"/>
</dbReference>
<dbReference type="SUPFAM" id="SSF52091">
    <property type="entry name" value="SpoIIaa-like"/>
    <property type="match status" value="1"/>
</dbReference>
<organism evidence="4 5">
    <name type="scientific">Paenibacillus oceani</name>
    <dbReference type="NCBI Taxonomy" id="2772510"/>
    <lineage>
        <taxon>Bacteria</taxon>
        <taxon>Bacillati</taxon>
        <taxon>Bacillota</taxon>
        <taxon>Bacilli</taxon>
        <taxon>Bacillales</taxon>
        <taxon>Paenibacillaceae</taxon>
        <taxon>Paenibacillus</taxon>
    </lineage>
</organism>
<dbReference type="CDD" id="cd07043">
    <property type="entry name" value="STAS_anti-anti-sigma_factors"/>
    <property type="match status" value="1"/>
</dbReference>
<dbReference type="Proteomes" id="UP000639396">
    <property type="component" value="Unassembled WGS sequence"/>
</dbReference>
<comment type="similarity">
    <text evidence="1 2">Belongs to the anti-sigma-factor antagonist family.</text>
</comment>
<keyword evidence="5" id="KW-1185">Reference proteome</keyword>
<dbReference type="AlphaFoldDB" id="A0A927CC89"/>
<accession>A0A927CC89</accession>
<dbReference type="NCBIfam" id="TIGR00377">
    <property type="entry name" value="ant_ant_sig"/>
    <property type="match status" value="1"/>
</dbReference>
<evidence type="ECO:0000313" key="5">
    <source>
        <dbReference type="Proteomes" id="UP000639396"/>
    </source>
</evidence>
<dbReference type="PANTHER" id="PTHR33495">
    <property type="entry name" value="ANTI-SIGMA FACTOR ANTAGONIST TM_1081-RELATED-RELATED"/>
    <property type="match status" value="1"/>
</dbReference>
<dbReference type="Pfam" id="PF01740">
    <property type="entry name" value="STAS"/>
    <property type="match status" value="1"/>
</dbReference>
<dbReference type="Gene3D" id="3.30.750.24">
    <property type="entry name" value="STAS domain"/>
    <property type="match status" value="1"/>
</dbReference>
<dbReference type="InterPro" id="IPR003658">
    <property type="entry name" value="Anti-sigma_ant"/>
</dbReference>
<name>A0A927CC89_9BACL</name>
<proteinExistence type="inferred from homology"/>
<evidence type="ECO:0000256" key="1">
    <source>
        <dbReference type="ARBA" id="ARBA00009013"/>
    </source>
</evidence>
<dbReference type="GO" id="GO:0043856">
    <property type="term" value="F:anti-sigma factor antagonist activity"/>
    <property type="evidence" value="ECO:0007669"/>
    <property type="project" value="InterPro"/>
</dbReference>
<reference evidence="4" key="1">
    <citation type="submission" date="2020-09" db="EMBL/GenBank/DDBJ databases">
        <title>A novel bacterium of genus Paenibacillus, isolated from South China Sea.</title>
        <authorList>
            <person name="Huang H."/>
            <person name="Mo K."/>
            <person name="Hu Y."/>
        </authorList>
    </citation>
    <scope>NUCLEOTIDE SEQUENCE</scope>
    <source>
        <strain evidence="4">IB182363</strain>
    </source>
</reference>
<evidence type="ECO:0000256" key="2">
    <source>
        <dbReference type="RuleBase" id="RU003749"/>
    </source>
</evidence>
<comment type="caution">
    <text evidence="4">The sequence shown here is derived from an EMBL/GenBank/DDBJ whole genome shotgun (WGS) entry which is preliminary data.</text>
</comment>
<gene>
    <name evidence="4" type="ORF">IDH45_23710</name>
</gene>
<evidence type="ECO:0000313" key="4">
    <source>
        <dbReference type="EMBL" id="MBD2864990.1"/>
    </source>
</evidence>
<dbReference type="RefSeq" id="WP_190930614.1">
    <property type="nucleotide sequence ID" value="NZ_JACXJA010000036.1"/>
</dbReference>
<sequence length="112" mass="12054">MNIAERTDDGIMVFAISGRLDANTSGHLEASFLQSVEAGASRFVFNLGGLEYVSSAGLRSLLLAAKKVKAIQGRLALAHLSEQVREVFDMSGFSSIFKLCATEDEALQATRE</sequence>
<feature type="domain" description="STAS" evidence="3">
    <location>
        <begin position="1"/>
        <end position="110"/>
    </location>
</feature>
<evidence type="ECO:0000259" key="3">
    <source>
        <dbReference type="PROSITE" id="PS50801"/>
    </source>
</evidence>
<dbReference type="InterPro" id="IPR036513">
    <property type="entry name" value="STAS_dom_sf"/>
</dbReference>
<dbReference type="PROSITE" id="PS50801">
    <property type="entry name" value="STAS"/>
    <property type="match status" value="1"/>
</dbReference>
<dbReference type="EMBL" id="JACXJA010000036">
    <property type="protein sequence ID" value="MBD2864990.1"/>
    <property type="molecule type" value="Genomic_DNA"/>
</dbReference>
<protein>
    <recommendedName>
        <fullName evidence="2">Anti-sigma factor antagonist</fullName>
    </recommendedName>
</protein>